<proteinExistence type="predicted"/>
<dbReference type="AlphaFoldDB" id="A0A3N0GI17"/>
<dbReference type="CDD" id="cd07821">
    <property type="entry name" value="PYR_PYL_RCAR_like"/>
    <property type="match status" value="1"/>
</dbReference>
<dbReference type="EMBL" id="RJSF01000047">
    <property type="protein sequence ID" value="RNM11782.1"/>
    <property type="molecule type" value="Genomic_DNA"/>
</dbReference>
<keyword evidence="2" id="KW-1185">Reference proteome</keyword>
<dbReference type="RefSeq" id="WP_123225015.1">
    <property type="nucleotide sequence ID" value="NZ_RJSF01000047.1"/>
</dbReference>
<reference evidence="1 2" key="1">
    <citation type="submission" date="2018-11" db="EMBL/GenBank/DDBJ databases">
        <authorList>
            <person name="Li F."/>
        </authorList>
    </citation>
    <scope>NUCLEOTIDE SEQUENCE [LARGE SCALE GENOMIC DNA]</scope>
    <source>
        <strain evidence="1 2">Gsoil 818</strain>
    </source>
</reference>
<protein>
    <submittedName>
        <fullName evidence="1">SRPBCC family protein</fullName>
    </submittedName>
</protein>
<gene>
    <name evidence="1" type="ORF">EFL26_21770</name>
</gene>
<comment type="caution">
    <text evidence="1">The sequence shown here is derived from an EMBL/GenBank/DDBJ whole genome shotgun (WGS) entry which is preliminary data.</text>
</comment>
<dbReference type="Proteomes" id="UP000279994">
    <property type="component" value="Unassembled WGS sequence"/>
</dbReference>
<dbReference type="InterPro" id="IPR023393">
    <property type="entry name" value="START-like_dom_sf"/>
</dbReference>
<dbReference type="Pfam" id="PF10604">
    <property type="entry name" value="Polyketide_cyc2"/>
    <property type="match status" value="1"/>
</dbReference>
<evidence type="ECO:0000313" key="2">
    <source>
        <dbReference type="Proteomes" id="UP000279994"/>
    </source>
</evidence>
<dbReference type="InterPro" id="IPR019587">
    <property type="entry name" value="Polyketide_cyclase/dehydratase"/>
</dbReference>
<dbReference type="OrthoDB" id="5951835at2"/>
<dbReference type="SUPFAM" id="SSF55961">
    <property type="entry name" value="Bet v1-like"/>
    <property type="match status" value="1"/>
</dbReference>
<accession>A0A3N0GI17</accession>
<organism evidence="1 2">
    <name type="scientific">Nocardioides pocheonensis</name>
    <dbReference type="NCBI Taxonomy" id="661485"/>
    <lineage>
        <taxon>Bacteria</taxon>
        <taxon>Bacillati</taxon>
        <taxon>Actinomycetota</taxon>
        <taxon>Actinomycetes</taxon>
        <taxon>Propionibacteriales</taxon>
        <taxon>Nocardioidaceae</taxon>
        <taxon>Nocardioides</taxon>
    </lineage>
</organism>
<name>A0A3N0GI17_9ACTN</name>
<evidence type="ECO:0000313" key="1">
    <source>
        <dbReference type="EMBL" id="RNM11782.1"/>
    </source>
</evidence>
<dbReference type="Gene3D" id="3.30.530.20">
    <property type="match status" value="1"/>
</dbReference>
<sequence>MSRHIRVTRTIPAPVAEVFAMFADSDRLSMLPGVRVTVLEPGREFRDGVGLRRRLDLGGGVFLVEEVVGLEPPRLFSYRIRESRPAFRHEQGDISFTERGSGTLVDWTSTLSTPAGPFTPLVEVGASLLARTGFSVVLTRIARTLSLRGK</sequence>